<dbReference type="Proteomes" id="UP000015559">
    <property type="component" value="Chromosome"/>
</dbReference>
<evidence type="ECO:0000256" key="6">
    <source>
        <dbReference type="SAM" id="Phobius"/>
    </source>
</evidence>
<evidence type="ECO:0000256" key="3">
    <source>
        <dbReference type="ARBA" id="ARBA00022692"/>
    </source>
</evidence>
<dbReference type="GO" id="GO:0055085">
    <property type="term" value="P:transmembrane transport"/>
    <property type="evidence" value="ECO:0007669"/>
    <property type="project" value="TreeGrafter"/>
</dbReference>
<sequence>MDTKRLEELNLRHLWWLLPVVAVGGLFYLLSPILAPFLFAAILAYICNPLVERLAGLKIPRTLSTILVMVFLFGLFSALLLIMIPLFEKQVSLFIERLPGYLDWFRQHLAPWLKSRFDVELQFDSAYLKQALAEHWQSAGGFAAQFLPSIKSGGLALVGFFVNLVLVPVVLFYVLRDWNLIVARIDGVIPRRWHEQVSAVVREVDEVLGSFLRGQISVMLLMSLFYALGLWLVGLELALPIGIIAGLLVFVPYLGMIVGLTLATLAGLMQFQSLGGMIPVWIVFGAGQMLEGVVVTPWLVGDRIGLHPVAVIFAVLAFGQLFGFFGVLLALPISAVLLVGLRLLRKSYLKSSLYR</sequence>
<dbReference type="RefSeq" id="WP_009205361.1">
    <property type="nucleotide sequence ID" value="NC_022357.1"/>
</dbReference>
<keyword evidence="4 6" id="KW-1133">Transmembrane helix</keyword>
<dbReference type="GO" id="GO:0016020">
    <property type="term" value="C:membrane"/>
    <property type="evidence" value="ECO:0007669"/>
    <property type="project" value="UniProtKB-SubCell"/>
</dbReference>
<evidence type="ECO:0000313" key="8">
    <source>
        <dbReference type="Proteomes" id="UP000015559"/>
    </source>
</evidence>
<comment type="similarity">
    <text evidence="2">Belongs to the autoinducer-2 exporter (AI-2E) (TC 2.A.86) family.</text>
</comment>
<dbReference type="STRING" id="1163617.SCD_n02355"/>
<name>S6AD48_SULDS</name>
<feature type="transmembrane region" description="Helical" evidence="6">
    <location>
        <begin position="241"/>
        <end position="268"/>
    </location>
</feature>
<keyword evidence="8" id="KW-1185">Reference proteome</keyword>
<gene>
    <name evidence="7" type="ORF">SCD_n02355</name>
</gene>
<comment type="subcellular location">
    <subcellularLocation>
        <location evidence="1">Membrane</location>
        <topology evidence="1">Multi-pass membrane protein</topology>
    </subcellularLocation>
</comment>
<evidence type="ECO:0000256" key="2">
    <source>
        <dbReference type="ARBA" id="ARBA00009773"/>
    </source>
</evidence>
<dbReference type="AlphaFoldDB" id="S6AD48"/>
<keyword evidence="5 6" id="KW-0472">Membrane</keyword>
<dbReference type="EMBL" id="AP013066">
    <property type="protein sequence ID" value="BAN36163.1"/>
    <property type="molecule type" value="Genomic_DNA"/>
</dbReference>
<dbReference type="eggNOG" id="COG0628">
    <property type="taxonomic scope" value="Bacteria"/>
</dbReference>
<reference evidence="7 8" key="1">
    <citation type="journal article" date="2012" name="Appl. Environ. Microbiol.">
        <title>Draft genome sequence of a psychrotolerant sulfur-oxidizing bacterium, Sulfuricella denitrificans skB26, and proteomic insights into cold adaptation.</title>
        <authorList>
            <person name="Watanabe T."/>
            <person name="Kojima H."/>
            <person name="Fukui M."/>
        </authorList>
    </citation>
    <scope>NUCLEOTIDE SEQUENCE [LARGE SCALE GENOMIC DNA]</scope>
    <source>
        <strain evidence="8">skB26</strain>
    </source>
</reference>
<keyword evidence="3 6" id="KW-0812">Transmembrane</keyword>
<evidence type="ECO:0008006" key="9">
    <source>
        <dbReference type="Google" id="ProtNLM"/>
    </source>
</evidence>
<evidence type="ECO:0000256" key="1">
    <source>
        <dbReference type="ARBA" id="ARBA00004141"/>
    </source>
</evidence>
<evidence type="ECO:0000256" key="4">
    <source>
        <dbReference type="ARBA" id="ARBA00022989"/>
    </source>
</evidence>
<dbReference type="OrthoDB" id="5792512at2"/>
<feature type="transmembrane region" description="Helical" evidence="6">
    <location>
        <begin position="155"/>
        <end position="175"/>
    </location>
</feature>
<evidence type="ECO:0000256" key="5">
    <source>
        <dbReference type="ARBA" id="ARBA00023136"/>
    </source>
</evidence>
<organism evidence="7 8">
    <name type="scientific">Sulfuricella denitrificans (strain DSM 22764 / NBRC 105220 / skB26)</name>
    <dbReference type="NCBI Taxonomy" id="1163617"/>
    <lineage>
        <taxon>Bacteria</taxon>
        <taxon>Pseudomonadati</taxon>
        <taxon>Pseudomonadota</taxon>
        <taxon>Betaproteobacteria</taxon>
        <taxon>Nitrosomonadales</taxon>
        <taxon>Sulfuricellaceae</taxon>
        <taxon>Sulfuricella</taxon>
    </lineage>
</organism>
<feature type="transmembrane region" description="Helical" evidence="6">
    <location>
        <begin position="20"/>
        <end position="46"/>
    </location>
</feature>
<feature type="transmembrane region" description="Helical" evidence="6">
    <location>
        <begin position="66"/>
        <end position="87"/>
    </location>
</feature>
<dbReference type="InterPro" id="IPR002549">
    <property type="entry name" value="AI-2E-like"/>
</dbReference>
<dbReference type="KEGG" id="sdr:SCD_n02355"/>
<dbReference type="Pfam" id="PF01594">
    <property type="entry name" value="AI-2E_transport"/>
    <property type="match status" value="1"/>
</dbReference>
<dbReference type="HOGENOM" id="CLU_031275_8_0_4"/>
<feature type="transmembrane region" description="Helical" evidence="6">
    <location>
        <begin position="312"/>
        <end position="341"/>
    </location>
</feature>
<protein>
    <recommendedName>
        <fullName evidence="9">Permease</fullName>
    </recommendedName>
</protein>
<accession>S6AD48</accession>
<evidence type="ECO:0000313" key="7">
    <source>
        <dbReference type="EMBL" id="BAN36163.1"/>
    </source>
</evidence>
<feature type="transmembrane region" description="Helical" evidence="6">
    <location>
        <begin position="280"/>
        <end position="300"/>
    </location>
</feature>
<feature type="transmembrane region" description="Helical" evidence="6">
    <location>
        <begin position="216"/>
        <end position="235"/>
    </location>
</feature>
<dbReference type="PANTHER" id="PTHR21716:SF64">
    <property type="entry name" value="AI-2 TRANSPORT PROTEIN TQSA"/>
    <property type="match status" value="1"/>
</dbReference>
<proteinExistence type="inferred from homology"/>
<dbReference type="PANTHER" id="PTHR21716">
    <property type="entry name" value="TRANSMEMBRANE PROTEIN"/>
    <property type="match status" value="1"/>
</dbReference>